<protein>
    <submittedName>
        <fullName evidence="1">Uncharacterized protein</fullName>
    </submittedName>
</protein>
<dbReference type="AlphaFoldDB" id="A0A7J7JVT2"/>
<comment type="caution">
    <text evidence="1">The sequence shown here is derived from an EMBL/GenBank/DDBJ whole genome shotgun (WGS) entry which is preliminary data.</text>
</comment>
<dbReference type="EMBL" id="VXIV02001759">
    <property type="protein sequence ID" value="KAF6030067.1"/>
    <property type="molecule type" value="Genomic_DNA"/>
</dbReference>
<proteinExistence type="predicted"/>
<accession>A0A7J7JVT2</accession>
<name>A0A7J7JVT2_BUGNE</name>
<gene>
    <name evidence="1" type="ORF">EB796_011618</name>
</gene>
<dbReference type="Proteomes" id="UP000593567">
    <property type="component" value="Unassembled WGS sequence"/>
</dbReference>
<sequence>MSLHIVGGLLIKRFGKTGIRSVNLLRFRLAQEFLLCFILTKNTFIIWEKMQIPFIKILGYTIFNESYLLLTQQLKSETTSTFTED</sequence>
<evidence type="ECO:0000313" key="2">
    <source>
        <dbReference type="Proteomes" id="UP000593567"/>
    </source>
</evidence>
<reference evidence="1" key="1">
    <citation type="submission" date="2020-06" db="EMBL/GenBank/DDBJ databases">
        <title>Draft genome of Bugula neritina, a colonial animal packing powerful symbionts and potential medicines.</title>
        <authorList>
            <person name="Rayko M."/>
        </authorList>
    </citation>
    <scope>NUCLEOTIDE SEQUENCE [LARGE SCALE GENOMIC DNA]</scope>
    <source>
        <strain evidence="1">Kwan_BN1</strain>
    </source>
</reference>
<evidence type="ECO:0000313" key="1">
    <source>
        <dbReference type="EMBL" id="KAF6030067.1"/>
    </source>
</evidence>
<organism evidence="1 2">
    <name type="scientific">Bugula neritina</name>
    <name type="common">Brown bryozoan</name>
    <name type="synonym">Sertularia neritina</name>
    <dbReference type="NCBI Taxonomy" id="10212"/>
    <lineage>
        <taxon>Eukaryota</taxon>
        <taxon>Metazoa</taxon>
        <taxon>Spiralia</taxon>
        <taxon>Lophotrochozoa</taxon>
        <taxon>Bryozoa</taxon>
        <taxon>Gymnolaemata</taxon>
        <taxon>Cheilostomatida</taxon>
        <taxon>Flustrina</taxon>
        <taxon>Buguloidea</taxon>
        <taxon>Bugulidae</taxon>
        <taxon>Bugula</taxon>
    </lineage>
</organism>
<keyword evidence="2" id="KW-1185">Reference proteome</keyword>